<comment type="catalytic activity">
    <reaction evidence="6">
        <text>Endonucleolytic cleavage of RNA, removing 5'-extranucleotides from tRNA precursor.</text>
        <dbReference type="EC" id="3.1.26.5"/>
    </reaction>
</comment>
<dbReference type="Pfam" id="PF01868">
    <property type="entry name" value="RNase_P-MRP_p29"/>
    <property type="match status" value="1"/>
</dbReference>
<comment type="similarity">
    <text evidence="6">Belongs to the eukaryotic/archaeal RNase P protein component 1 family.</text>
</comment>
<comment type="function">
    <text evidence="6">Part of ribonuclease P, a protein complex that generates mature tRNA molecules by cleaving their 5'-ends.</text>
</comment>
<evidence type="ECO:0000313" key="7">
    <source>
        <dbReference type="EMBL" id="NCN65344.1"/>
    </source>
</evidence>
<keyword evidence="3 6" id="KW-0540">Nuclease</keyword>
<protein>
    <recommendedName>
        <fullName evidence="6">Ribonuclease P protein component 1</fullName>
        <shortName evidence="6">RNase P component 1</shortName>
        <ecNumber evidence="6">3.1.26.5</ecNumber>
    </recommendedName>
    <alternativeName>
        <fullName evidence="6">Rpp29</fullName>
    </alternativeName>
</protein>
<dbReference type="InterPro" id="IPR023534">
    <property type="entry name" value="Rof/RNase_P-like"/>
</dbReference>
<sequence>MRNPYNILRHEITGLNVDVMSISSEGYKMHGTVHSETRNMFLIRDGSNNIKLVPKNSVILTAQLDDGSVVKIDGNLMVGRPEERIKKRYKISFKF</sequence>
<organism evidence="8 9">
    <name type="scientific">Candidatus Altarchaeum hamiconexum</name>
    <dbReference type="NCBI Taxonomy" id="1803513"/>
    <lineage>
        <taxon>Archaea</taxon>
        <taxon>Candidatus Altarchaeota</taxon>
        <taxon>Candidatus Altiarchaeia</taxon>
        <taxon>Candidatus Altarchaeales</taxon>
        <taxon>Candidatus Altarchaeaceae</taxon>
        <taxon>Candidatus Altarchaeum</taxon>
    </lineage>
</organism>
<evidence type="ECO:0000313" key="9">
    <source>
        <dbReference type="Proteomes" id="UP000738826"/>
    </source>
</evidence>
<keyword evidence="4 6" id="KW-0255">Endonuclease</keyword>
<dbReference type="InterPro" id="IPR002730">
    <property type="entry name" value="Rpp29/RNP1"/>
</dbReference>
<dbReference type="GO" id="GO:0005737">
    <property type="term" value="C:cytoplasm"/>
    <property type="evidence" value="ECO:0007669"/>
    <property type="project" value="UniProtKB-SubCell"/>
</dbReference>
<evidence type="ECO:0000256" key="2">
    <source>
        <dbReference type="ARBA" id="ARBA00022694"/>
    </source>
</evidence>
<evidence type="ECO:0000256" key="3">
    <source>
        <dbReference type="ARBA" id="ARBA00022722"/>
    </source>
</evidence>
<dbReference type="SMART" id="SM00538">
    <property type="entry name" value="POP4"/>
    <property type="match status" value="1"/>
</dbReference>
<dbReference type="EC" id="3.1.26.5" evidence="6"/>
<dbReference type="GO" id="GO:0001682">
    <property type="term" value="P:tRNA 5'-leader removal"/>
    <property type="evidence" value="ECO:0007669"/>
    <property type="project" value="UniProtKB-UniRule"/>
</dbReference>
<evidence type="ECO:0000256" key="1">
    <source>
        <dbReference type="ARBA" id="ARBA00022490"/>
    </source>
</evidence>
<dbReference type="AlphaFoldDB" id="A0A8J7YTE4"/>
<comment type="subunit">
    <text evidence="6">Consists of a catalytic RNA component and at least 4-5 protein subunits.</text>
</comment>
<dbReference type="InterPro" id="IPR023538">
    <property type="entry name" value="RNP1"/>
</dbReference>
<dbReference type="Proteomes" id="UP000738826">
    <property type="component" value="Unassembled WGS sequence"/>
</dbReference>
<dbReference type="InterPro" id="IPR036980">
    <property type="entry name" value="RNase_P/MRP_Rpp29_sf"/>
</dbReference>
<keyword evidence="2 6" id="KW-0819">tRNA processing</keyword>
<proteinExistence type="inferred from homology"/>
<dbReference type="Gene3D" id="2.30.30.210">
    <property type="entry name" value="Ribonuclease P/MRP, subunit p29"/>
    <property type="match status" value="1"/>
</dbReference>
<dbReference type="HAMAP" id="MF_00754">
    <property type="entry name" value="RNase_P_1"/>
    <property type="match status" value="1"/>
</dbReference>
<dbReference type="EMBL" id="JAACVF010000127">
    <property type="protein sequence ID" value="NCN65344.1"/>
    <property type="molecule type" value="Genomic_DNA"/>
</dbReference>
<dbReference type="GO" id="GO:0004526">
    <property type="term" value="F:ribonuclease P activity"/>
    <property type="evidence" value="ECO:0007669"/>
    <property type="project" value="UniProtKB-UniRule"/>
</dbReference>
<evidence type="ECO:0000313" key="8">
    <source>
        <dbReference type="EMBL" id="NCS90807.1"/>
    </source>
</evidence>
<dbReference type="EMBL" id="JAACQH010000001">
    <property type="protein sequence ID" value="NCS90807.1"/>
    <property type="molecule type" value="Genomic_DNA"/>
</dbReference>
<keyword evidence="1 6" id="KW-0963">Cytoplasm</keyword>
<dbReference type="GO" id="GO:0030677">
    <property type="term" value="C:ribonuclease P complex"/>
    <property type="evidence" value="ECO:0007669"/>
    <property type="project" value="UniProtKB-UniRule"/>
</dbReference>
<comment type="caution">
    <text evidence="8">The sequence shown here is derived from an EMBL/GenBank/DDBJ whole genome shotgun (WGS) entry which is preliminary data.</text>
</comment>
<dbReference type="SUPFAM" id="SSF101744">
    <property type="entry name" value="Rof/RNase P subunit-like"/>
    <property type="match status" value="1"/>
</dbReference>
<comment type="subcellular location">
    <subcellularLocation>
        <location evidence="6">Cytoplasm</location>
    </subcellularLocation>
</comment>
<keyword evidence="5 6" id="KW-0378">Hydrolase</keyword>
<dbReference type="GO" id="GO:0003723">
    <property type="term" value="F:RNA binding"/>
    <property type="evidence" value="ECO:0007669"/>
    <property type="project" value="InterPro"/>
</dbReference>
<dbReference type="Proteomes" id="UP000768163">
    <property type="component" value="Unassembled WGS sequence"/>
</dbReference>
<accession>A0A8J7YTE4</accession>
<evidence type="ECO:0000256" key="5">
    <source>
        <dbReference type="ARBA" id="ARBA00022801"/>
    </source>
</evidence>
<reference evidence="8" key="1">
    <citation type="submission" date="2019-11" db="EMBL/GenBank/DDBJ databases">
        <title>Lipid analysis of CO2-rich subsurface aquifers suggests an autotrophy-based deep biosphere with lysolipids enriched in CPR bacteria.</title>
        <authorList>
            <person name="Probst A.J."/>
            <person name="Elling F.J."/>
            <person name="Castelle C.J."/>
            <person name="Zhu Q."/>
            <person name="Elvert M."/>
            <person name="Birarda G."/>
            <person name="Holman H.-Y."/>
            <person name="Lane K.R."/>
            <person name="Ladd B."/>
            <person name="Ryan M.C."/>
            <person name="Woyke T."/>
            <person name="Hinrichs K.-U."/>
            <person name="Banfield J.F."/>
        </authorList>
    </citation>
    <scope>NUCLEOTIDE SEQUENCE</scope>
    <source>
        <strain evidence="7">CG_2015-01_33_1645</strain>
        <strain evidence="8">CG_2015-04_33_537</strain>
    </source>
</reference>
<name>A0A8J7YTE4_9ARCH</name>
<evidence type="ECO:0000256" key="6">
    <source>
        <dbReference type="HAMAP-Rule" id="MF_00754"/>
    </source>
</evidence>
<gene>
    <name evidence="6" type="primary">rnp1</name>
    <name evidence="8" type="ORF">GW779_00060</name>
    <name evidence="7" type="ORF">GW910_04720</name>
</gene>
<evidence type="ECO:0000256" key="4">
    <source>
        <dbReference type="ARBA" id="ARBA00022759"/>
    </source>
</evidence>